<reference evidence="3 4" key="1">
    <citation type="submission" date="2016-11" db="EMBL/GenBank/DDBJ databases">
        <authorList>
            <person name="Jaros S."/>
            <person name="Januszkiewicz K."/>
            <person name="Wedrychowicz H."/>
        </authorList>
    </citation>
    <scope>NUCLEOTIDE SEQUENCE [LARGE SCALE GENOMIC DNA]</scope>
    <source>
        <strain evidence="3 4">YL228</strain>
    </source>
</reference>
<protein>
    <recommendedName>
        <fullName evidence="5">Iron Transport-associated domain-containing protein</fullName>
    </recommendedName>
</protein>
<name>A0A1K1NJH1_RUMFL</name>
<feature type="region of interest" description="Disordered" evidence="1">
    <location>
        <begin position="22"/>
        <end position="52"/>
    </location>
</feature>
<organism evidence="3 4">
    <name type="scientific">Ruminococcus flavefaciens</name>
    <dbReference type="NCBI Taxonomy" id="1265"/>
    <lineage>
        <taxon>Bacteria</taxon>
        <taxon>Bacillati</taxon>
        <taxon>Bacillota</taxon>
        <taxon>Clostridia</taxon>
        <taxon>Eubacteriales</taxon>
        <taxon>Oscillospiraceae</taxon>
        <taxon>Ruminococcus</taxon>
    </lineage>
</organism>
<evidence type="ECO:0008006" key="5">
    <source>
        <dbReference type="Google" id="ProtNLM"/>
    </source>
</evidence>
<keyword evidence="2" id="KW-0732">Signal</keyword>
<proteinExistence type="predicted"/>
<evidence type="ECO:0000313" key="4">
    <source>
        <dbReference type="Proteomes" id="UP000183461"/>
    </source>
</evidence>
<gene>
    <name evidence="3" type="ORF">SAMN02910280_2061</name>
</gene>
<feature type="chain" id="PRO_5038893894" description="Iron Transport-associated domain-containing protein" evidence="2">
    <location>
        <begin position="18"/>
        <end position="306"/>
    </location>
</feature>
<evidence type="ECO:0000256" key="1">
    <source>
        <dbReference type="SAM" id="MobiDB-lite"/>
    </source>
</evidence>
<evidence type="ECO:0000256" key="2">
    <source>
        <dbReference type="SAM" id="SignalP"/>
    </source>
</evidence>
<sequence>MKKRIIALSLISMLVLASCGTKKDNSQQSSTSATTAPQTTAATTAETTTEATTEHVTAAQNEVGFEGMTEVNIKELNMGNYNVSVDSSSSMFKIAGCILHVSDHDMIADIIIDSKSYDALYMGTEDEAKNAAESDRITYTTNEKGQSVFTVPVEALDKEIQCAALSAKKQEWYGRTLVFRADSLPDTAFKEARYATAESLKLEDGEYNIDVKLEGGSGKASVESPAKLTVKDGKATAKIVWSSDKYDEMVVNYLEYTPEIADGHSVFEIPVGGFDYRMHIEAETTAMSEPHMIEYTLYFDSATIKK</sequence>
<dbReference type="PROSITE" id="PS51257">
    <property type="entry name" value="PROKAR_LIPOPROTEIN"/>
    <property type="match status" value="1"/>
</dbReference>
<dbReference type="RefSeq" id="WP_072300312.1">
    <property type="nucleotide sequence ID" value="NZ_FPIP01000004.1"/>
</dbReference>
<feature type="signal peptide" evidence="2">
    <location>
        <begin position="1"/>
        <end position="17"/>
    </location>
</feature>
<dbReference type="Proteomes" id="UP000183461">
    <property type="component" value="Unassembled WGS sequence"/>
</dbReference>
<dbReference type="EMBL" id="FPIP01000004">
    <property type="protein sequence ID" value="SFW35409.1"/>
    <property type="molecule type" value="Genomic_DNA"/>
</dbReference>
<feature type="compositionally biased region" description="Low complexity" evidence="1">
    <location>
        <begin position="26"/>
        <end position="52"/>
    </location>
</feature>
<dbReference type="AlphaFoldDB" id="A0A1K1NJH1"/>
<evidence type="ECO:0000313" key="3">
    <source>
        <dbReference type="EMBL" id="SFW35409.1"/>
    </source>
</evidence>
<accession>A0A1K1NJH1</accession>